<accession>A0A9Q3S0W0</accession>
<dbReference type="RefSeq" id="WP_222405044.1">
    <property type="nucleotide sequence ID" value="NZ_JAHVKP010000001.1"/>
</dbReference>
<proteinExistence type="predicted"/>
<evidence type="ECO:0000313" key="2">
    <source>
        <dbReference type="EMBL" id="MBY6218119.1"/>
    </source>
</evidence>
<dbReference type="CDD" id="cd03801">
    <property type="entry name" value="GT4_PimA-like"/>
    <property type="match status" value="1"/>
</dbReference>
<protein>
    <submittedName>
        <fullName evidence="2">Glycosyltransferase</fullName>
    </submittedName>
</protein>
<dbReference type="SUPFAM" id="SSF53756">
    <property type="entry name" value="UDP-Glycosyltransferase/glycogen phosphorylase"/>
    <property type="match status" value="1"/>
</dbReference>
<name>A0A9Q3S0W0_9SPHN</name>
<dbReference type="PANTHER" id="PTHR45947:SF3">
    <property type="entry name" value="SULFOQUINOVOSYL TRANSFERASE SQD2"/>
    <property type="match status" value="1"/>
</dbReference>
<reference evidence="2" key="1">
    <citation type="submission" date="2021-06" db="EMBL/GenBank/DDBJ databases">
        <title>50 bacteria genomes isolated from Dapeng, Shenzhen, China.</title>
        <authorList>
            <person name="Zheng W."/>
            <person name="Yu S."/>
            <person name="Huang Y."/>
        </authorList>
    </citation>
    <scope>NUCLEOTIDE SEQUENCE</scope>
    <source>
        <strain evidence="2">DP4N28-2</strain>
    </source>
</reference>
<dbReference type="EMBL" id="JAHVKP010000001">
    <property type="protein sequence ID" value="MBY6218119.1"/>
    <property type="molecule type" value="Genomic_DNA"/>
</dbReference>
<dbReference type="GO" id="GO:0016758">
    <property type="term" value="F:hexosyltransferase activity"/>
    <property type="evidence" value="ECO:0007669"/>
    <property type="project" value="TreeGrafter"/>
</dbReference>
<dbReference type="Gene3D" id="3.40.50.2000">
    <property type="entry name" value="Glycogen Phosphorylase B"/>
    <property type="match status" value="1"/>
</dbReference>
<evidence type="ECO:0000259" key="1">
    <source>
        <dbReference type="Pfam" id="PF00534"/>
    </source>
</evidence>
<dbReference type="AlphaFoldDB" id="A0A9Q3S0W0"/>
<feature type="domain" description="Glycosyl transferase family 1" evidence="1">
    <location>
        <begin position="183"/>
        <end position="342"/>
    </location>
</feature>
<gene>
    <name evidence="2" type="ORF">KUV31_07150</name>
</gene>
<dbReference type="Pfam" id="PF00534">
    <property type="entry name" value="Glycos_transf_1"/>
    <property type="match status" value="1"/>
</dbReference>
<evidence type="ECO:0000313" key="3">
    <source>
        <dbReference type="Proteomes" id="UP000824927"/>
    </source>
</evidence>
<dbReference type="PANTHER" id="PTHR45947">
    <property type="entry name" value="SULFOQUINOVOSYL TRANSFERASE SQD2"/>
    <property type="match status" value="1"/>
</dbReference>
<sequence>MIITQKYLKGAAEYAKYWPGPVTSLFDVSPSPSTDLDHVEVAGDHDIHSIEVRPRDPQVLARRLQSASVVVSFLSPFEFATAELCNRLGVPIIQVSEYTLRTECQIIDASGANYIANLRRKLWAWRAERLRRQLIRISAGLQCNGLPTYNSYRGICPDALLFLDNRVRKTDVISIQELSRKAKDARAGRPLRLVYGGRFVPMKGVLHLPEVARHLRQAGVPFQFSIYGAGPEENKLRAAISRYALEDQVSILQPVDFDKEWVPFLKQQADLFVCCHVQGDPSSTYVEAMASGVPIASYDNEAFKGIVEFSGSGFLAPMGRSKALAGVIADLHRDRDRLLEAAQIGRSFSEQHCFETTFSRRVDHFLERSRHPTQREVAN</sequence>
<dbReference type="Proteomes" id="UP000824927">
    <property type="component" value="Unassembled WGS sequence"/>
</dbReference>
<dbReference type="InterPro" id="IPR050194">
    <property type="entry name" value="Glycosyltransferase_grp1"/>
</dbReference>
<comment type="caution">
    <text evidence="2">The sequence shown here is derived from an EMBL/GenBank/DDBJ whole genome shotgun (WGS) entry which is preliminary data.</text>
</comment>
<organism evidence="2 3">
    <name type="scientific">Qipengyuania aquimaris</name>
    <dbReference type="NCBI Taxonomy" id="255984"/>
    <lineage>
        <taxon>Bacteria</taxon>
        <taxon>Pseudomonadati</taxon>
        <taxon>Pseudomonadota</taxon>
        <taxon>Alphaproteobacteria</taxon>
        <taxon>Sphingomonadales</taxon>
        <taxon>Erythrobacteraceae</taxon>
        <taxon>Qipengyuania</taxon>
    </lineage>
</organism>
<dbReference type="InterPro" id="IPR001296">
    <property type="entry name" value="Glyco_trans_1"/>
</dbReference>